<sequence length="199" mass="22744">MKKILLKILVLNFCVLCTFNVSARKQLPAGIPSIPSGIAGFELGEPVGKFASRLEMNQYFVGIEHPYLKAYRVLPFAGFRGGYVLVGACTGKEAVVRIKLKYKRYDKEFFKKLKRAIEKRFGKSSEYRGDPFHVYVAWKWRFRKSDGKVISMLLEHYDGDDEEYSSGTSIKLTLVSELKREMECYRKKTKESASATGEP</sequence>
<dbReference type="EMBL" id="DQZW01000048">
    <property type="protein sequence ID" value="HDL89471.1"/>
    <property type="molecule type" value="Genomic_DNA"/>
</dbReference>
<feature type="signal peptide" evidence="1">
    <location>
        <begin position="1"/>
        <end position="23"/>
    </location>
</feature>
<name>A0A7C1AVT3_9BACT</name>
<feature type="non-terminal residue" evidence="2">
    <location>
        <position position="199"/>
    </location>
</feature>
<evidence type="ECO:0000256" key="1">
    <source>
        <dbReference type="SAM" id="SignalP"/>
    </source>
</evidence>
<feature type="chain" id="PRO_5027662427" evidence="1">
    <location>
        <begin position="24"/>
        <end position="199"/>
    </location>
</feature>
<dbReference type="Proteomes" id="UP000886355">
    <property type="component" value="Unassembled WGS sequence"/>
</dbReference>
<comment type="caution">
    <text evidence="2">The sequence shown here is derived from an EMBL/GenBank/DDBJ whole genome shotgun (WGS) entry which is preliminary data.</text>
</comment>
<proteinExistence type="predicted"/>
<accession>A0A7C1AVT3</accession>
<organism evidence="2">
    <name type="scientific">Thermodesulforhabdus norvegica</name>
    <dbReference type="NCBI Taxonomy" id="39841"/>
    <lineage>
        <taxon>Bacteria</taxon>
        <taxon>Pseudomonadati</taxon>
        <taxon>Thermodesulfobacteriota</taxon>
        <taxon>Syntrophobacteria</taxon>
        <taxon>Syntrophobacterales</taxon>
        <taxon>Thermodesulforhabdaceae</taxon>
        <taxon>Thermodesulforhabdus</taxon>
    </lineage>
</organism>
<dbReference type="AlphaFoldDB" id="A0A7C1AVT3"/>
<evidence type="ECO:0000313" key="2">
    <source>
        <dbReference type="EMBL" id="HDL89471.1"/>
    </source>
</evidence>
<keyword evidence="1" id="KW-0732">Signal</keyword>
<gene>
    <name evidence="2" type="ORF">ENG14_01035</name>
</gene>
<protein>
    <submittedName>
        <fullName evidence="2">Uncharacterized protein</fullName>
    </submittedName>
</protein>
<reference evidence="2" key="1">
    <citation type="journal article" date="2020" name="mSystems">
        <title>Genome- and Community-Level Interaction Insights into Carbon Utilization and Element Cycling Functions of Hydrothermarchaeota in Hydrothermal Sediment.</title>
        <authorList>
            <person name="Zhou Z."/>
            <person name="Liu Y."/>
            <person name="Xu W."/>
            <person name="Pan J."/>
            <person name="Luo Z.H."/>
            <person name="Li M."/>
        </authorList>
    </citation>
    <scope>NUCLEOTIDE SEQUENCE [LARGE SCALE GENOMIC DNA]</scope>
    <source>
        <strain evidence="2">HyVt-19</strain>
    </source>
</reference>